<reference evidence="3" key="1">
    <citation type="submission" date="2013-09" db="EMBL/GenBank/DDBJ databases">
        <title>Corchorus olitorius genome sequencing.</title>
        <authorList>
            <person name="Alam M."/>
            <person name="Haque M.S."/>
            <person name="Islam M.S."/>
            <person name="Emdad E.M."/>
            <person name="Islam M.M."/>
            <person name="Ahmed B."/>
            <person name="Halim A."/>
            <person name="Hossen Q.M.M."/>
            <person name="Hossain M.Z."/>
            <person name="Ahmed R."/>
            <person name="Khan M.M."/>
            <person name="Islam R."/>
            <person name="Rashid M.M."/>
            <person name="Khan S.A."/>
            <person name="Rahman M.S."/>
            <person name="Alam M."/>
            <person name="Yahiya A.S."/>
            <person name="Khan M.S."/>
            <person name="Azam M.S."/>
            <person name="Haque T."/>
            <person name="Lashkar M.Z.H."/>
            <person name="Akhand A.I."/>
            <person name="Morshed G."/>
            <person name="Roy S."/>
            <person name="Uddin K.S."/>
            <person name="Rabeya T."/>
            <person name="Hossain A.S."/>
            <person name="Chowdhury A."/>
            <person name="Snigdha A.R."/>
            <person name="Mortoza M.S."/>
            <person name="Matin S.A."/>
            <person name="Hoque S.M.E."/>
            <person name="Islam M.K."/>
            <person name="Roy D.K."/>
            <person name="Haider R."/>
            <person name="Moosa M.M."/>
            <person name="Elias S.M."/>
            <person name="Hasan A.M."/>
            <person name="Jahan S."/>
            <person name="Shafiuddin M."/>
            <person name="Mahmood N."/>
            <person name="Shommy N.S."/>
        </authorList>
    </citation>
    <scope>NUCLEOTIDE SEQUENCE [LARGE SCALE GENOMIC DNA]</scope>
    <source>
        <strain evidence="3">cv. O-4</strain>
    </source>
</reference>
<evidence type="ECO:0000256" key="1">
    <source>
        <dbReference type="SAM" id="MobiDB-lite"/>
    </source>
</evidence>
<name>A0A1R3G9Y8_9ROSI</name>
<organism evidence="2 3">
    <name type="scientific">Corchorus olitorius</name>
    <dbReference type="NCBI Taxonomy" id="93759"/>
    <lineage>
        <taxon>Eukaryota</taxon>
        <taxon>Viridiplantae</taxon>
        <taxon>Streptophyta</taxon>
        <taxon>Embryophyta</taxon>
        <taxon>Tracheophyta</taxon>
        <taxon>Spermatophyta</taxon>
        <taxon>Magnoliopsida</taxon>
        <taxon>eudicotyledons</taxon>
        <taxon>Gunneridae</taxon>
        <taxon>Pentapetalae</taxon>
        <taxon>rosids</taxon>
        <taxon>malvids</taxon>
        <taxon>Malvales</taxon>
        <taxon>Malvaceae</taxon>
        <taxon>Grewioideae</taxon>
        <taxon>Apeibeae</taxon>
        <taxon>Corchorus</taxon>
    </lineage>
</organism>
<comment type="caution">
    <text evidence="2">The sequence shown here is derived from an EMBL/GenBank/DDBJ whole genome shotgun (WGS) entry which is preliminary data.</text>
</comment>
<accession>A0A1R3G9Y8</accession>
<evidence type="ECO:0000313" key="2">
    <source>
        <dbReference type="EMBL" id="OMO54905.1"/>
    </source>
</evidence>
<protein>
    <submittedName>
        <fullName evidence="2">T-cell-specific surface glycoprotein CD28</fullName>
    </submittedName>
</protein>
<feature type="region of interest" description="Disordered" evidence="1">
    <location>
        <begin position="24"/>
        <end position="47"/>
    </location>
</feature>
<keyword evidence="3" id="KW-1185">Reference proteome</keyword>
<sequence>MHRLQLLHKLPVARVSLMRAFRASTPTQQAATPSPISQAAIPPPPKNPPNNPTIVHVYIHLTPDMIAQIAQKTEPSPFWCWVDCAAGAVIGTVVRFVANAASKTTGIIWAKSEVEKGLDSLISKERLIKILEKLGYKVDKEEKGEKKEE</sequence>
<evidence type="ECO:0000313" key="3">
    <source>
        <dbReference type="Proteomes" id="UP000187203"/>
    </source>
</evidence>
<proteinExistence type="predicted"/>
<dbReference type="AlphaFoldDB" id="A0A1R3G9Y8"/>
<dbReference type="EMBL" id="AWUE01023111">
    <property type="protein sequence ID" value="OMO54905.1"/>
    <property type="molecule type" value="Genomic_DNA"/>
</dbReference>
<dbReference type="Proteomes" id="UP000187203">
    <property type="component" value="Unassembled WGS sequence"/>
</dbReference>
<feature type="compositionally biased region" description="Low complexity" evidence="1">
    <location>
        <begin position="28"/>
        <end position="40"/>
    </location>
</feature>
<gene>
    <name evidence="2" type="ORF">COLO4_36315</name>
</gene>